<dbReference type="InterPro" id="IPR010982">
    <property type="entry name" value="Lambda_DNA-bd_dom_sf"/>
</dbReference>
<evidence type="ECO:0008006" key="3">
    <source>
        <dbReference type="Google" id="ProtNLM"/>
    </source>
</evidence>
<sequence>MGLSISALSNLSGVSISSLKRYEATSGVPKASKGHLQLLRNVFQAHGIEFVGTPDDRPGIRVDTLRR</sequence>
<dbReference type="Proteomes" id="UP000195273">
    <property type="component" value="Chromosome"/>
</dbReference>
<keyword evidence="2" id="KW-1185">Reference proteome</keyword>
<proteinExistence type="predicted"/>
<organism evidence="1 2">
    <name type="scientific">Yoonia vestfoldensis</name>
    <dbReference type="NCBI Taxonomy" id="245188"/>
    <lineage>
        <taxon>Bacteria</taxon>
        <taxon>Pseudomonadati</taxon>
        <taxon>Pseudomonadota</taxon>
        <taxon>Alphaproteobacteria</taxon>
        <taxon>Rhodobacterales</taxon>
        <taxon>Paracoccaceae</taxon>
        <taxon>Yoonia</taxon>
    </lineage>
</organism>
<accession>A0A1Y0EB76</accession>
<dbReference type="AlphaFoldDB" id="A0A1Y0EB76"/>
<dbReference type="GO" id="GO:0003677">
    <property type="term" value="F:DNA binding"/>
    <property type="evidence" value="ECO:0007669"/>
    <property type="project" value="InterPro"/>
</dbReference>
<dbReference type="EMBL" id="CP021431">
    <property type="protein sequence ID" value="ARU00887.1"/>
    <property type="molecule type" value="Genomic_DNA"/>
</dbReference>
<reference evidence="1 2" key="1">
    <citation type="submission" date="2017-05" db="EMBL/GenBank/DDBJ databases">
        <title>Genome Sequence of Loktanella vestfoldensis Strain SMR4r Isolated from a Culture of the Diatom Skeletonema marinoi.</title>
        <authorList>
            <person name="Topel M."/>
            <person name="Pinder M.I.M."/>
            <person name="Johansson O.N."/>
            <person name="Kourtchenko O."/>
            <person name="Godhe A."/>
            <person name="Clarke A.K."/>
        </authorList>
    </citation>
    <scope>NUCLEOTIDE SEQUENCE [LARGE SCALE GENOMIC DNA]</scope>
    <source>
        <strain evidence="1 2">SMR4r</strain>
    </source>
</reference>
<gene>
    <name evidence="1" type="ORF">LOKVESSMR4R_01571</name>
</gene>
<name>A0A1Y0EB76_9RHOB</name>
<dbReference type="Gene3D" id="1.10.260.40">
    <property type="entry name" value="lambda repressor-like DNA-binding domains"/>
    <property type="match status" value="1"/>
</dbReference>
<evidence type="ECO:0000313" key="1">
    <source>
        <dbReference type="EMBL" id="ARU00887.1"/>
    </source>
</evidence>
<dbReference type="KEGG" id="lvs:LOKVESSMR4R_01571"/>
<evidence type="ECO:0000313" key="2">
    <source>
        <dbReference type="Proteomes" id="UP000195273"/>
    </source>
</evidence>
<protein>
    <recommendedName>
        <fullName evidence="3">Transcriptional regulator</fullName>
    </recommendedName>
</protein>